<proteinExistence type="predicted"/>
<protein>
    <submittedName>
        <fullName evidence="1">Uncharacterized protein</fullName>
    </submittedName>
</protein>
<evidence type="ECO:0000313" key="1">
    <source>
        <dbReference type="EMBL" id="PXW60334.1"/>
    </source>
</evidence>
<evidence type="ECO:0000313" key="2">
    <source>
        <dbReference type="Proteomes" id="UP000248021"/>
    </source>
</evidence>
<sequence>MSPSRNGQFLLAGLVTFLVLAVASFLVFDRLLVLPARDPPQSVRQVLFEQTTGPRIIIDAGSNAYVGLDPEILERRFGRQTVLLADHAGYPLDIKLARLEKYLHADDVLILPLEWNYYVGHFSDSTFTDNVFTALKHYYRALPFWERVKFFFTGMKFSSIFKHVRSLALGEVKRPGPQAIVSEWYAQLKHSPFGAALNDGPVPRYVGFFDCRSMLLFGEKNGAPDLERLADRLAAIARAKQVKIALTWPVVIGKDCYDTYERDFRPAENALRAAMARVGIPILGSPRDYYFADERYMLDTYYHPIAEGARIRTRRLADQTAKAGLLAPEAVPAAELAEQRLEAIDAAIAAVAYRGLKPARNGTHVIDQSMVENTILFGRGWSQPEANSFVWSDGTESVLAIRLPERRCRLTLNHFLHGDQQDSLVKLAPSQDWQSASEPIIVPAEARGVALLQLRHRNVKSPLELGQGGDPRRLKFNLQSITVDCGADETAGAR</sequence>
<name>A0A2V3UAQ1_9HYPH</name>
<dbReference type="EMBL" id="QJJK01000004">
    <property type="protein sequence ID" value="PXW60334.1"/>
    <property type="molecule type" value="Genomic_DNA"/>
</dbReference>
<reference evidence="1 2" key="1">
    <citation type="submission" date="2018-05" db="EMBL/GenBank/DDBJ databases">
        <title>Genomic Encyclopedia of Type Strains, Phase IV (KMG-IV): sequencing the most valuable type-strain genomes for metagenomic binning, comparative biology and taxonomic classification.</title>
        <authorList>
            <person name="Goeker M."/>
        </authorList>
    </citation>
    <scope>NUCLEOTIDE SEQUENCE [LARGE SCALE GENOMIC DNA]</scope>
    <source>
        <strain evidence="1 2">DSM 6462</strain>
    </source>
</reference>
<keyword evidence="2" id="KW-1185">Reference proteome</keyword>
<gene>
    <name evidence="1" type="ORF">C7450_104389</name>
</gene>
<organism evidence="1 2">
    <name type="scientific">Chelatococcus asaccharovorans</name>
    <dbReference type="NCBI Taxonomy" id="28210"/>
    <lineage>
        <taxon>Bacteria</taxon>
        <taxon>Pseudomonadati</taxon>
        <taxon>Pseudomonadota</taxon>
        <taxon>Alphaproteobacteria</taxon>
        <taxon>Hyphomicrobiales</taxon>
        <taxon>Chelatococcaceae</taxon>
        <taxon>Chelatococcus</taxon>
    </lineage>
</organism>
<accession>A0A2V3UAQ1</accession>
<dbReference type="Proteomes" id="UP000248021">
    <property type="component" value="Unassembled WGS sequence"/>
</dbReference>
<dbReference type="AlphaFoldDB" id="A0A2V3UAQ1"/>
<comment type="caution">
    <text evidence="1">The sequence shown here is derived from an EMBL/GenBank/DDBJ whole genome shotgun (WGS) entry which is preliminary data.</text>
</comment>